<name>A0AAD7IK29_9AGAR</name>
<organism evidence="1 2">
    <name type="scientific">Mycena metata</name>
    <dbReference type="NCBI Taxonomy" id="1033252"/>
    <lineage>
        <taxon>Eukaryota</taxon>
        <taxon>Fungi</taxon>
        <taxon>Dikarya</taxon>
        <taxon>Basidiomycota</taxon>
        <taxon>Agaricomycotina</taxon>
        <taxon>Agaricomycetes</taxon>
        <taxon>Agaricomycetidae</taxon>
        <taxon>Agaricales</taxon>
        <taxon>Marasmiineae</taxon>
        <taxon>Mycenaceae</taxon>
        <taxon>Mycena</taxon>
    </lineage>
</organism>
<accession>A0AAD7IK29</accession>
<gene>
    <name evidence="1" type="ORF">B0H16DRAFT_1889955</name>
</gene>
<evidence type="ECO:0000313" key="2">
    <source>
        <dbReference type="Proteomes" id="UP001215598"/>
    </source>
</evidence>
<evidence type="ECO:0008006" key="3">
    <source>
        <dbReference type="Google" id="ProtNLM"/>
    </source>
</evidence>
<reference evidence="1" key="1">
    <citation type="submission" date="2023-03" db="EMBL/GenBank/DDBJ databases">
        <title>Massive genome expansion in bonnet fungi (Mycena s.s.) driven by repeated elements and novel gene families across ecological guilds.</title>
        <authorList>
            <consortium name="Lawrence Berkeley National Laboratory"/>
            <person name="Harder C.B."/>
            <person name="Miyauchi S."/>
            <person name="Viragh M."/>
            <person name="Kuo A."/>
            <person name="Thoen E."/>
            <person name="Andreopoulos B."/>
            <person name="Lu D."/>
            <person name="Skrede I."/>
            <person name="Drula E."/>
            <person name="Henrissat B."/>
            <person name="Morin E."/>
            <person name="Kohler A."/>
            <person name="Barry K."/>
            <person name="LaButti K."/>
            <person name="Morin E."/>
            <person name="Salamov A."/>
            <person name="Lipzen A."/>
            <person name="Mereny Z."/>
            <person name="Hegedus B."/>
            <person name="Baldrian P."/>
            <person name="Stursova M."/>
            <person name="Weitz H."/>
            <person name="Taylor A."/>
            <person name="Grigoriev I.V."/>
            <person name="Nagy L.G."/>
            <person name="Martin F."/>
            <person name="Kauserud H."/>
        </authorList>
    </citation>
    <scope>NUCLEOTIDE SEQUENCE</scope>
    <source>
        <strain evidence="1">CBHHK182m</strain>
    </source>
</reference>
<dbReference type="Proteomes" id="UP001215598">
    <property type="component" value="Unassembled WGS sequence"/>
</dbReference>
<comment type="caution">
    <text evidence="1">The sequence shown here is derived from an EMBL/GenBank/DDBJ whole genome shotgun (WGS) entry which is preliminary data.</text>
</comment>
<proteinExistence type="predicted"/>
<sequence>MTFSSRTRIIGIHKAPAHLSPQDMEKKYRDLASAFASLPIVKQYCLKYEVCFANGKFEEHVRDINLHGFEVTVVSIVETESDEALKKIMTDPAFQKVMEGADFLDRNAGGSFGVDVLSFIDRA</sequence>
<dbReference type="EMBL" id="JARKIB010000091">
    <property type="protein sequence ID" value="KAJ7743350.1"/>
    <property type="molecule type" value="Genomic_DNA"/>
</dbReference>
<protein>
    <recommendedName>
        <fullName evidence="3">EthD domain-containing protein</fullName>
    </recommendedName>
</protein>
<evidence type="ECO:0000313" key="1">
    <source>
        <dbReference type="EMBL" id="KAJ7743350.1"/>
    </source>
</evidence>
<dbReference type="AlphaFoldDB" id="A0AAD7IK29"/>
<keyword evidence="2" id="KW-1185">Reference proteome</keyword>